<gene>
    <name evidence="4" type="ORF">C0Q70_10512</name>
</gene>
<evidence type="ECO:0000256" key="1">
    <source>
        <dbReference type="ARBA" id="ARBA00023125"/>
    </source>
</evidence>
<dbReference type="Gene3D" id="1.10.30.10">
    <property type="entry name" value="High mobility group box domain"/>
    <property type="match status" value="2"/>
</dbReference>
<dbReference type="Pfam" id="PF09011">
    <property type="entry name" value="HMG_box_2"/>
    <property type="match status" value="1"/>
</dbReference>
<reference evidence="4 5" key="1">
    <citation type="submission" date="2018-04" db="EMBL/GenBank/DDBJ databases">
        <title>The genome of golden apple snail Pomacea canaliculata provides insight into stress tolerance and invasive adaptation.</title>
        <authorList>
            <person name="Liu C."/>
            <person name="Liu B."/>
            <person name="Ren Y."/>
            <person name="Zhang Y."/>
            <person name="Wang H."/>
            <person name="Li S."/>
            <person name="Jiang F."/>
            <person name="Yin L."/>
            <person name="Zhang G."/>
            <person name="Qian W."/>
            <person name="Fan W."/>
        </authorList>
    </citation>
    <scope>NUCLEOTIDE SEQUENCE [LARGE SCALE GENOMIC DNA]</scope>
    <source>
        <strain evidence="4">SZHN2017</strain>
        <tissue evidence="4">Muscle</tissue>
    </source>
</reference>
<keyword evidence="5" id="KW-1185">Reference proteome</keyword>
<dbReference type="EMBL" id="PZQS01000006">
    <property type="protein sequence ID" value="PVD27936.1"/>
    <property type="molecule type" value="Genomic_DNA"/>
</dbReference>
<dbReference type="Proteomes" id="UP000245119">
    <property type="component" value="Linkage Group LG6"/>
</dbReference>
<feature type="DNA-binding region" description="HMG box" evidence="2">
    <location>
        <begin position="146"/>
        <end position="210"/>
    </location>
</feature>
<accession>A0A2T7P3F4</accession>
<dbReference type="InterPro" id="IPR036910">
    <property type="entry name" value="HMG_box_dom_sf"/>
</dbReference>
<dbReference type="AlphaFoldDB" id="A0A2T7P3F4"/>
<evidence type="ECO:0000313" key="4">
    <source>
        <dbReference type="EMBL" id="PVD27936.1"/>
    </source>
</evidence>
<dbReference type="InterPro" id="IPR009071">
    <property type="entry name" value="HMG_box_dom"/>
</dbReference>
<feature type="domain" description="HMG box" evidence="3">
    <location>
        <begin position="46"/>
        <end position="114"/>
    </location>
</feature>
<sequence>MAAAFTCWRVIPSVFPKRLVLPINRPVKDVQHLISMSQSTQSSDAPKKPPKPFVKFLKEKISEIKMNDPGISPSEINKTASRMWRQLGPEGQRTYRLQSREEYVDYKKKNSQYLGEEQAAQLDKSAENVSIRKLKRKHEMRILGKPKQPPTAYQMFMRSSWLEQDGSSVAQKSKVLAANWHNMPEEEKKKYEEDARLEKDKYLKELKEWEEQMMGNKHVIPKPIGKRGKNPSCVTFFIPPEFR</sequence>
<dbReference type="Pfam" id="PF00505">
    <property type="entry name" value="HMG_box"/>
    <property type="match status" value="1"/>
</dbReference>
<dbReference type="GO" id="GO:0003677">
    <property type="term" value="F:DNA binding"/>
    <property type="evidence" value="ECO:0007669"/>
    <property type="project" value="UniProtKB-UniRule"/>
</dbReference>
<evidence type="ECO:0000259" key="3">
    <source>
        <dbReference type="PROSITE" id="PS50118"/>
    </source>
</evidence>
<feature type="domain" description="HMG box" evidence="3">
    <location>
        <begin position="146"/>
        <end position="210"/>
    </location>
</feature>
<dbReference type="SUPFAM" id="SSF47095">
    <property type="entry name" value="HMG-box"/>
    <property type="match status" value="2"/>
</dbReference>
<dbReference type="CDD" id="cd00084">
    <property type="entry name" value="HMG-box_SF"/>
    <property type="match status" value="1"/>
</dbReference>
<name>A0A2T7P3F4_POMCA</name>
<organism evidence="4 5">
    <name type="scientific">Pomacea canaliculata</name>
    <name type="common">Golden apple snail</name>
    <dbReference type="NCBI Taxonomy" id="400727"/>
    <lineage>
        <taxon>Eukaryota</taxon>
        <taxon>Metazoa</taxon>
        <taxon>Spiralia</taxon>
        <taxon>Lophotrochozoa</taxon>
        <taxon>Mollusca</taxon>
        <taxon>Gastropoda</taxon>
        <taxon>Caenogastropoda</taxon>
        <taxon>Architaenioglossa</taxon>
        <taxon>Ampullarioidea</taxon>
        <taxon>Ampullariidae</taxon>
        <taxon>Pomacea</taxon>
    </lineage>
</organism>
<dbReference type="InterPro" id="IPR050342">
    <property type="entry name" value="HMGB"/>
</dbReference>
<keyword evidence="1 2" id="KW-0238">DNA-binding</keyword>
<dbReference type="GO" id="GO:0006357">
    <property type="term" value="P:regulation of transcription by RNA polymerase II"/>
    <property type="evidence" value="ECO:0007669"/>
    <property type="project" value="TreeGrafter"/>
</dbReference>
<dbReference type="SMART" id="SM00398">
    <property type="entry name" value="HMG"/>
    <property type="match status" value="2"/>
</dbReference>
<protein>
    <recommendedName>
        <fullName evidence="3">HMG box domain-containing protein</fullName>
    </recommendedName>
</protein>
<proteinExistence type="predicted"/>
<evidence type="ECO:0000313" key="5">
    <source>
        <dbReference type="Proteomes" id="UP000245119"/>
    </source>
</evidence>
<dbReference type="OrthoDB" id="1919336at2759"/>
<dbReference type="PANTHER" id="PTHR48112:SF22">
    <property type="entry name" value="MITOCHONDRIAL TRANSCRIPTION FACTOR A, ISOFORM B"/>
    <property type="match status" value="1"/>
</dbReference>
<dbReference type="GO" id="GO:0005634">
    <property type="term" value="C:nucleus"/>
    <property type="evidence" value="ECO:0007669"/>
    <property type="project" value="UniProtKB-UniRule"/>
</dbReference>
<dbReference type="PANTHER" id="PTHR48112">
    <property type="entry name" value="HIGH MOBILITY GROUP PROTEIN DSP1"/>
    <property type="match status" value="1"/>
</dbReference>
<evidence type="ECO:0000256" key="2">
    <source>
        <dbReference type="PROSITE-ProRule" id="PRU00267"/>
    </source>
</evidence>
<dbReference type="PROSITE" id="PS50118">
    <property type="entry name" value="HMG_BOX_2"/>
    <property type="match status" value="2"/>
</dbReference>
<comment type="caution">
    <text evidence="4">The sequence shown here is derived from an EMBL/GenBank/DDBJ whole genome shotgun (WGS) entry which is preliminary data.</text>
</comment>
<dbReference type="STRING" id="400727.A0A2T7P3F4"/>
<feature type="DNA-binding region" description="HMG box" evidence="2">
    <location>
        <begin position="46"/>
        <end position="114"/>
    </location>
</feature>
<keyword evidence="2" id="KW-0539">Nucleus</keyword>